<name>A0A183BWP7_GLOPA</name>
<dbReference type="Proteomes" id="UP000050741">
    <property type="component" value="Unassembled WGS sequence"/>
</dbReference>
<feature type="compositionally biased region" description="Basic and acidic residues" evidence="3">
    <location>
        <begin position="579"/>
        <end position="589"/>
    </location>
</feature>
<protein>
    <submittedName>
        <fullName evidence="5">Uncharacterized protein</fullName>
    </submittedName>
</protein>
<feature type="compositionally biased region" description="Polar residues" evidence="3">
    <location>
        <begin position="158"/>
        <end position="171"/>
    </location>
</feature>
<feature type="region of interest" description="Disordered" evidence="3">
    <location>
        <begin position="563"/>
        <end position="613"/>
    </location>
</feature>
<keyword evidence="1" id="KW-0539">Nucleus</keyword>
<sequence length="613" mass="67871">MEAVSSSNDDFRDRSTSVGSKKSNEENGRNSGEPSEWNKCIELLDKKKETDEKISQQVTLVANLGKAFDEGVQQDDGEGQEEKEVVPDSTLGNSEAELDTGTIRKHSVSLEQLQPNSSMTRARRSKRLYSPSPPPSLVVGESGRKKKKDKLAEEGVNASVSSLSLQSAGTAPGSSLLKWARVPPSSSSLSSSLDSNEIAAALRDQQMPIAKENSLKKAREKSNLAIEPAKVESVQNAYQSVSDDQSNIQLIRQNEKLARENVQLKQRNQEQQQQIQALIGANRELIWAFNESRREHDELMQQLRVMAKLVNGTSARPVALDSSCGTMQYEQNKKSVRPKQIGQKNVVGTPTGGGGRQRKKQCTGMVYVAENSLPPSLAILKKTNLATQHTSTAPSEDIDQQPTAFDQTLSTTPNEQLMDRVQKEIVQSAERLQKTTSLIDRDEEINKIKQHLSKMAPDPNVNKLIGPRKPIFYTPKEYGDWRSVMSSISRKHIVLQLFEALCPEFTGSNVMELAKQTPSRADFIQKSLNFVFDAENELFVTSNSRDAYYAAIAEKTYTLREAKESRSVEKQRNNGTAERNGEAVRRRTLADVLKPKRVKPSEGGISDGAGADI</sequence>
<evidence type="ECO:0000313" key="5">
    <source>
        <dbReference type="WBParaSite" id="GPLIN_000503600"/>
    </source>
</evidence>
<feature type="compositionally biased region" description="Basic and acidic residues" evidence="3">
    <location>
        <begin position="563"/>
        <end position="572"/>
    </location>
</feature>
<proteinExistence type="predicted"/>
<dbReference type="AlphaFoldDB" id="A0A183BWP7"/>
<dbReference type="GO" id="GO:0006355">
    <property type="term" value="P:regulation of DNA-templated transcription"/>
    <property type="evidence" value="ECO:0007669"/>
    <property type="project" value="InterPro"/>
</dbReference>
<keyword evidence="2" id="KW-0175">Coiled coil</keyword>
<dbReference type="InterPro" id="IPR036529">
    <property type="entry name" value="KIX_dom_sf"/>
</dbReference>
<evidence type="ECO:0000256" key="2">
    <source>
        <dbReference type="SAM" id="Coils"/>
    </source>
</evidence>
<keyword evidence="4" id="KW-1185">Reference proteome</keyword>
<feature type="region of interest" description="Disordered" evidence="3">
    <location>
        <begin position="69"/>
        <end position="171"/>
    </location>
</feature>
<accession>A0A183BWP7</accession>
<feature type="compositionally biased region" description="Polar residues" evidence="3">
    <location>
        <begin position="109"/>
        <end position="120"/>
    </location>
</feature>
<dbReference type="WBParaSite" id="GPLIN_000503600">
    <property type="protein sequence ID" value="GPLIN_000503600"/>
    <property type="gene ID" value="GPLIN_000503600"/>
</dbReference>
<dbReference type="Gene3D" id="1.10.246.20">
    <property type="entry name" value="Coactivator CBP, KIX domain"/>
    <property type="match status" value="1"/>
</dbReference>
<dbReference type="SUPFAM" id="SSF47040">
    <property type="entry name" value="Kix domain of CBP (creb binding protein)"/>
    <property type="match status" value="1"/>
</dbReference>
<evidence type="ECO:0000313" key="4">
    <source>
        <dbReference type="Proteomes" id="UP000050741"/>
    </source>
</evidence>
<reference evidence="4" key="1">
    <citation type="submission" date="2014-05" db="EMBL/GenBank/DDBJ databases">
        <title>The genome and life-stage specific transcriptomes of Globodera pallida elucidate key aspects of plant parasitism by a cyst nematode.</title>
        <authorList>
            <person name="Cotton J.A."/>
            <person name="Lilley C.J."/>
            <person name="Jones L.M."/>
            <person name="Kikuchi T."/>
            <person name="Reid A.J."/>
            <person name="Thorpe P."/>
            <person name="Tsai I.J."/>
            <person name="Beasley H."/>
            <person name="Blok V."/>
            <person name="Cock P.J.A."/>
            <person name="Van den Akker S.E."/>
            <person name="Holroyd N."/>
            <person name="Hunt M."/>
            <person name="Mantelin S."/>
            <person name="Naghra H."/>
            <person name="Pain A."/>
            <person name="Palomares-Rius J.E."/>
            <person name="Zarowiecki M."/>
            <person name="Berriman M."/>
            <person name="Jones J.T."/>
            <person name="Urwin P.E."/>
        </authorList>
    </citation>
    <scope>NUCLEOTIDE SEQUENCE [LARGE SCALE GENOMIC DNA]</scope>
    <source>
        <strain evidence="4">Lindley</strain>
    </source>
</reference>
<organism evidence="4 5">
    <name type="scientific">Globodera pallida</name>
    <name type="common">Potato cyst nematode worm</name>
    <name type="synonym">Heterodera pallida</name>
    <dbReference type="NCBI Taxonomy" id="36090"/>
    <lineage>
        <taxon>Eukaryota</taxon>
        <taxon>Metazoa</taxon>
        <taxon>Ecdysozoa</taxon>
        <taxon>Nematoda</taxon>
        <taxon>Chromadorea</taxon>
        <taxon>Rhabditida</taxon>
        <taxon>Tylenchina</taxon>
        <taxon>Tylenchomorpha</taxon>
        <taxon>Tylenchoidea</taxon>
        <taxon>Heteroderidae</taxon>
        <taxon>Heteroderinae</taxon>
        <taxon>Globodera</taxon>
    </lineage>
</organism>
<evidence type="ECO:0000256" key="3">
    <source>
        <dbReference type="SAM" id="MobiDB-lite"/>
    </source>
</evidence>
<reference evidence="5" key="2">
    <citation type="submission" date="2016-06" db="UniProtKB">
        <authorList>
            <consortium name="WormBaseParasite"/>
        </authorList>
    </citation>
    <scope>IDENTIFICATION</scope>
</reference>
<feature type="region of interest" description="Disordered" evidence="3">
    <location>
        <begin position="1"/>
        <end position="38"/>
    </location>
</feature>
<evidence type="ECO:0000256" key="1">
    <source>
        <dbReference type="ARBA" id="ARBA00023242"/>
    </source>
</evidence>
<feature type="coiled-coil region" evidence="2">
    <location>
        <begin position="247"/>
        <end position="281"/>
    </location>
</feature>
<dbReference type="GO" id="GO:0003712">
    <property type="term" value="F:transcription coregulator activity"/>
    <property type="evidence" value="ECO:0007669"/>
    <property type="project" value="InterPro"/>
</dbReference>